<dbReference type="CDD" id="cd03791">
    <property type="entry name" value="GT5_Glycogen_synthase_DULL1-like"/>
    <property type="match status" value="1"/>
</dbReference>
<feature type="domain" description="Starch synthase catalytic" evidence="9">
    <location>
        <begin position="6"/>
        <end position="245"/>
    </location>
</feature>
<keyword evidence="4 7" id="KW-0328">Glycosyltransferase</keyword>
<dbReference type="AlphaFoldDB" id="A0A2G6KFU4"/>
<evidence type="ECO:0000259" key="9">
    <source>
        <dbReference type="Pfam" id="PF08323"/>
    </source>
</evidence>
<evidence type="ECO:0000256" key="5">
    <source>
        <dbReference type="ARBA" id="ARBA00022679"/>
    </source>
</evidence>
<dbReference type="InterPro" id="IPR013534">
    <property type="entry name" value="Starch_synth_cat_dom"/>
</dbReference>
<protein>
    <recommendedName>
        <fullName evidence="7">Glycogen synthase</fullName>
        <ecNumber evidence="7">2.4.1.21</ecNumber>
    </recommendedName>
    <alternativeName>
        <fullName evidence="7">Starch [bacterial glycogen] synthase</fullName>
    </alternativeName>
</protein>
<dbReference type="GO" id="GO:0004373">
    <property type="term" value="F:alpha-1,4-glucan glucosyltransferase (UDP-glucose donor) activity"/>
    <property type="evidence" value="ECO:0007669"/>
    <property type="project" value="InterPro"/>
</dbReference>
<dbReference type="Pfam" id="PF00534">
    <property type="entry name" value="Glycos_transf_1"/>
    <property type="match status" value="1"/>
</dbReference>
<evidence type="ECO:0000313" key="10">
    <source>
        <dbReference type="EMBL" id="PIE34548.1"/>
    </source>
</evidence>
<dbReference type="Pfam" id="PF08323">
    <property type="entry name" value="Glyco_transf_5"/>
    <property type="match status" value="1"/>
</dbReference>
<dbReference type="PANTHER" id="PTHR45825:SF11">
    <property type="entry name" value="ALPHA AMYLASE DOMAIN-CONTAINING PROTEIN"/>
    <property type="match status" value="1"/>
</dbReference>
<name>A0A2G6KFU4_9BACT</name>
<dbReference type="InterPro" id="IPR011835">
    <property type="entry name" value="GS/SS"/>
</dbReference>
<dbReference type="SUPFAM" id="SSF53756">
    <property type="entry name" value="UDP-Glycosyltransferase/glycogen phosphorylase"/>
    <property type="match status" value="1"/>
</dbReference>
<sequence length="499" mass="56835">MPQPLKILLVSSEVAPIVSTGELGRSVKGLAKALKSLGVDVRVVMPRYRKANVGLLSLVRLVPEMTIRTVERFKETAIYRDELPGEVPVYLIEKDKYFERDYLYGPPEQGYPDNAERFCFFNIACLEMFTQIGFFPDVVHCHDWHTGLIPAYLKTLFRHDPLYAPMKTVFTVHDLRHQGCFPRDVLSLTGLPDSVFTPEGLEFYDNLCFLKSGLVYADILTTESKHYSQNIQTKEYGRGMEGVFQMRSKDLYGVVNGVEYKQYDPGADPYIAANYTKDDVANKQACKMDLLESCGLKLQAAMPIVAMIAPLYEEKGIDILLDAFDEMMTLPIRFIFLNDTDYRNTDYSSKLSEFMGKYRKHVRCYLEYDERLKHKLLAGADMIVFPFQSEPCGVNQMYALKYGTIPIVRATGGLDDTIVEFSSTESGKGTGFKFTDYTSQAFLTGLREALAVYENYSLWDLLLANAMRVNYSWIYSAKKYLDLYKLILNRKIAGSPNGH</sequence>
<accession>A0A2G6KFU4</accession>
<dbReference type="Proteomes" id="UP000230821">
    <property type="component" value="Unassembled WGS sequence"/>
</dbReference>
<evidence type="ECO:0000256" key="3">
    <source>
        <dbReference type="ARBA" id="ARBA00010281"/>
    </source>
</evidence>
<dbReference type="GO" id="GO:0005978">
    <property type="term" value="P:glycogen biosynthetic process"/>
    <property type="evidence" value="ECO:0007669"/>
    <property type="project" value="UniProtKB-UniRule"/>
</dbReference>
<evidence type="ECO:0000313" key="11">
    <source>
        <dbReference type="Proteomes" id="UP000230821"/>
    </source>
</evidence>
<dbReference type="HAMAP" id="MF_00484">
    <property type="entry name" value="Glycogen_synth"/>
    <property type="match status" value="1"/>
</dbReference>
<evidence type="ECO:0000256" key="1">
    <source>
        <dbReference type="ARBA" id="ARBA00001478"/>
    </source>
</evidence>
<keyword evidence="5 7" id="KW-0808">Transferase</keyword>
<comment type="caution">
    <text evidence="10">The sequence shown here is derived from an EMBL/GenBank/DDBJ whole genome shotgun (WGS) entry which is preliminary data.</text>
</comment>
<dbReference type="InterPro" id="IPR001296">
    <property type="entry name" value="Glyco_trans_1"/>
</dbReference>
<comment type="pathway">
    <text evidence="7">Glycan biosynthesis; glycogen biosynthesis.</text>
</comment>
<dbReference type="EC" id="2.4.1.21" evidence="7"/>
<keyword evidence="6 7" id="KW-0320">Glycogen biosynthesis</keyword>
<comment type="function">
    <text evidence="2 7">Synthesizes alpha-1,4-glucan chains using ADP-glucose.</text>
</comment>
<comment type="similarity">
    <text evidence="3 7">Belongs to the glycosyltransferase 1 family. Bacterial/plant glycogen synthase subfamily.</text>
</comment>
<dbReference type="NCBIfam" id="TIGR02095">
    <property type="entry name" value="glgA"/>
    <property type="match status" value="1"/>
</dbReference>
<evidence type="ECO:0000256" key="6">
    <source>
        <dbReference type="ARBA" id="ARBA00023056"/>
    </source>
</evidence>
<proteinExistence type="inferred from homology"/>
<evidence type="ECO:0000256" key="2">
    <source>
        <dbReference type="ARBA" id="ARBA00002764"/>
    </source>
</evidence>
<comment type="caution">
    <text evidence="7">Lacks conserved residue(s) required for the propagation of feature annotation.</text>
</comment>
<reference evidence="10 11" key="1">
    <citation type="submission" date="2017-10" db="EMBL/GenBank/DDBJ databases">
        <title>Novel microbial diversity and functional potential in the marine mammal oral microbiome.</title>
        <authorList>
            <person name="Dudek N.K."/>
            <person name="Sun C.L."/>
            <person name="Burstein D."/>
            <person name="Kantor R.S."/>
            <person name="Aliaga Goltsman D.S."/>
            <person name="Bik E.M."/>
            <person name="Thomas B.C."/>
            <person name="Banfield J.F."/>
            <person name="Relman D.A."/>
        </authorList>
    </citation>
    <scope>NUCLEOTIDE SEQUENCE [LARGE SCALE GENOMIC DNA]</scope>
    <source>
        <strain evidence="10">DOLJORAL78_47_16</strain>
    </source>
</reference>
<gene>
    <name evidence="7" type="primary">glgA</name>
    <name evidence="10" type="ORF">CSA56_07455</name>
</gene>
<evidence type="ECO:0000259" key="8">
    <source>
        <dbReference type="Pfam" id="PF00534"/>
    </source>
</evidence>
<organism evidence="10 11">
    <name type="scientific">candidate division KSB3 bacterium</name>
    <dbReference type="NCBI Taxonomy" id="2044937"/>
    <lineage>
        <taxon>Bacteria</taxon>
        <taxon>candidate division KSB3</taxon>
    </lineage>
</organism>
<comment type="catalytic activity">
    <reaction evidence="1 7">
        <text>[(1-&gt;4)-alpha-D-glucosyl](n) + ADP-alpha-D-glucose = [(1-&gt;4)-alpha-D-glucosyl](n+1) + ADP + H(+)</text>
        <dbReference type="Rhea" id="RHEA:18189"/>
        <dbReference type="Rhea" id="RHEA-COMP:9584"/>
        <dbReference type="Rhea" id="RHEA-COMP:9587"/>
        <dbReference type="ChEBI" id="CHEBI:15378"/>
        <dbReference type="ChEBI" id="CHEBI:15444"/>
        <dbReference type="ChEBI" id="CHEBI:57498"/>
        <dbReference type="ChEBI" id="CHEBI:456216"/>
        <dbReference type="EC" id="2.4.1.21"/>
    </reaction>
</comment>
<dbReference type="UniPathway" id="UPA00164"/>
<dbReference type="Gene3D" id="3.40.50.2000">
    <property type="entry name" value="Glycogen Phosphorylase B"/>
    <property type="match status" value="2"/>
</dbReference>
<evidence type="ECO:0000256" key="4">
    <source>
        <dbReference type="ARBA" id="ARBA00022676"/>
    </source>
</evidence>
<dbReference type="PANTHER" id="PTHR45825">
    <property type="entry name" value="GRANULE-BOUND STARCH SYNTHASE 1, CHLOROPLASTIC/AMYLOPLASTIC"/>
    <property type="match status" value="1"/>
</dbReference>
<dbReference type="GO" id="GO:0009011">
    <property type="term" value="F:alpha-1,4-glucan glucosyltransferase (ADP-glucose donor) activity"/>
    <property type="evidence" value="ECO:0007669"/>
    <property type="project" value="UniProtKB-UniRule"/>
</dbReference>
<evidence type="ECO:0000256" key="7">
    <source>
        <dbReference type="HAMAP-Rule" id="MF_00484"/>
    </source>
</evidence>
<feature type="domain" description="Glycosyl transferase family 1" evidence="8">
    <location>
        <begin position="303"/>
        <end position="451"/>
    </location>
</feature>
<dbReference type="EMBL" id="PDSK01000084">
    <property type="protein sequence ID" value="PIE34548.1"/>
    <property type="molecule type" value="Genomic_DNA"/>
</dbReference>